<dbReference type="SUPFAM" id="SSF53098">
    <property type="entry name" value="Ribonuclease H-like"/>
    <property type="match status" value="1"/>
</dbReference>
<dbReference type="GO" id="GO:0003676">
    <property type="term" value="F:nucleic acid binding"/>
    <property type="evidence" value="ECO:0007669"/>
    <property type="project" value="InterPro"/>
</dbReference>
<dbReference type="PANTHER" id="PTHR47266">
    <property type="entry name" value="ENDONUCLEASE-RELATED"/>
    <property type="match status" value="1"/>
</dbReference>
<dbReference type="GO" id="GO:0015074">
    <property type="term" value="P:DNA integration"/>
    <property type="evidence" value="ECO:0007669"/>
    <property type="project" value="InterPro"/>
</dbReference>
<dbReference type="EMBL" id="GBRH01260906">
    <property type="protein sequence ID" value="JAD36989.1"/>
    <property type="molecule type" value="Transcribed_RNA"/>
</dbReference>
<dbReference type="InterPro" id="IPR052160">
    <property type="entry name" value="Gypsy_RT_Integrase-like"/>
</dbReference>
<dbReference type="InterPro" id="IPR012337">
    <property type="entry name" value="RNaseH-like_sf"/>
</dbReference>
<dbReference type="AlphaFoldDB" id="A0A0A8ZC66"/>
<accession>A0A0A8ZC66</accession>
<reference evidence="2" key="1">
    <citation type="submission" date="2014-09" db="EMBL/GenBank/DDBJ databases">
        <authorList>
            <person name="Magalhaes I.L.F."/>
            <person name="Oliveira U."/>
            <person name="Santos F.R."/>
            <person name="Vidigal T.H.D.A."/>
            <person name="Brescovit A.D."/>
            <person name="Santos A.J."/>
        </authorList>
    </citation>
    <scope>NUCLEOTIDE SEQUENCE</scope>
    <source>
        <tissue evidence="2">Shoot tissue taken approximately 20 cm above the soil surface</tissue>
    </source>
</reference>
<feature type="domain" description="Integrase catalytic" evidence="1">
    <location>
        <begin position="31"/>
        <end position="192"/>
    </location>
</feature>
<evidence type="ECO:0000259" key="1">
    <source>
        <dbReference type="PROSITE" id="PS50994"/>
    </source>
</evidence>
<organism evidence="2">
    <name type="scientific">Arundo donax</name>
    <name type="common">Giant reed</name>
    <name type="synonym">Donax arundinaceus</name>
    <dbReference type="NCBI Taxonomy" id="35708"/>
    <lineage>
        <taxon>Eukaryota</taxon>
        <taxon>Viridiplantae</taxon>
        <taxon>Streptophyta</taxon>
        <taxon>Embryophyta</taxon>
        <taxon>Tracheophyta</taxon>
        <taxon>Spermatophyta</taxon>
        <taxon>Magnoliopsida</taxon>
        <taxon>Liliopsida</taxon>
        <taxon>Poales</taxon>
        <taxon>Poaceae</taxon>
        <taxon>PACMAD clade</taxon>
        <taxon>Arundinoideae</taxon>
        <taxon>Arundineae</taxon>
        <taxon>Arundo</taxon>
    </lineage>
</organism>
<dbReference type="Gene3D" id="3.30.420.10">
    <property type="entry name" value="Ribonuclease H-like superfamily/Ribonuclease H"/>
    <property type="match status" value="1"/>
</dbReference>
<dbReference type="InterPro" id="IPR001584">
    <property type="entry name" value="Integrase_cat-core"/>
</dbReference>
<sequence>MHLNARRFVASCLQYQRVGNVNSRNAMSLKYNLQVDIFDVGGMDFMGLFVNSNGYEYILVVVDYVSKRVEAMPCKSVLLTRESREMLIDQIFSRYGVPRVIIIDGGSHFIGSEFVKQLNKMGIVHRVVTAYHPQTNGQAETSNNQLKRILQKITIREGKDWSNKLNRALWAYMIVFKTPIGMTPYQFIYRKTCHLPVKLEHKAHWAIKEMSLNLDGARMKRKMQISELEEIRLKAYVNATIYK</sequence>
<name>A0A0A8ZC66_ARUDO</name>
<proteinExistence type="predicted"/>
<protein>
    <recommendedName>
        <fullName evidence="1">Integrase catalytic domain-containing protein</fullName>
    </recommendedName>
</protein>
<reference evidence="2" key="2">
    <citation type="journal article" date="2015" name="Data Brief">
        <title>Shoot transcriptome of the giant reed, Arundo donax.</title>
        <authorList>
            <person name="Barrero R.A."/>
            <person name="Guerrero F.D."/>
            <person name="Moolhuijzen P."/>
            <person name="Goolsby J.A."/>
            <person name="Tidwell J."/>
            <person name="Bellgard S.E."/>
            <person name="Bellgard M.I."/>
        </authorList>
    </citation>
    <scope>NUCLEOTIDE SEQUENCE</scope>
    <source>
        <tissue evidence="2">Shoot tissue taken approximately 20 cm above the soil surface</tissue>
    </source>
</reference>
<evidence type="ECO:0000313" key="2">
    <source>
        <dbReference type="EMBL" id="JAD36989.1"/>
    </source>
</evidence>
<dbReference type="PROSITE" id="PS50994">
    <property type="entry name" value="INTEGRASE"/>
    <property type="match status" value="1"/>
</dbReference>
<dbReference type="InterPro" id="IPR036397">
    <property type="entry name" value="RNaseH_sf"/>
</dbReference>
<dbReference type="Pfam" id="PF00665">
    <property type="entry name" value="rve"/>
    <property type="match status" value="1"/>
</dbReference>